<reference evidence="3" key="1">
    <citation type="submission" date="2023-01" db="EMBL/GenBank/DDBJ databases">
        <title>Colletotrichum chrysophilum M932 genome sequence.</title>
        <authorList>
            <person name="Baroncelli R."/>
        </authorList>
    </citation>
    <scope>NUCLEOTIDE SEQUENCE</scope>
    <source>
        <strain evidence="3">M932</strain>
    </source>
</reference>
<gene>
    <name evidence="3" type="ORF">CCHR01_15186</name>
</gene>
<evidence type="ECO:0000256" key="2">
    <source>
        <dbReference type="SAM" id="Phobius"/>
    </source>
</evidence>
<feature type="region of interest" description="Disordered" evidence="1">
    <location>
        <begin position="71"/>
        <end position="92"/>
    </location>
</feature>
<evidence type="ECO:0000313" key="4">
    <source>
        <dbReference type="Proteomes" id="UP001243330"/>
    </source>
</evidence>
<dbReference type="AlphaFoldDB" id="A0AAD9A6S3"/>
<evidence type="ECO:0000313" key="3">
    <source>
        <dbReference type="EMBL" id="KAK1842172.1"/>
    </source>
</evidence>
<keyword evidence="2" id="KW-0472">Membrane</keyword>
<protein>
    <submittedName>
        <fullName evidence="3">Uncharacterized protein</fullName>
    </submittedName>
</protein>
<feature type="compositionally biased region" description="Basic and acidic residues" evidence="1">
    <location>
        <begin position="72"/>
        <end position="81"/>
    </location>
</feature>
<proteinExistence type="predicted"/>
<dbReference type="Proteomes" id="UP001243330">
    <property type="component" value="Unassembled WGS sequence"/>
</dbReference>
<comment type="caution">
    <text evidence="3">The sequence shown here is derived from an EMBL/GenBank/DDBJ whole genome shotgun (WGS) entry which is preliminary data.</text>
</comment>
<organism evidence="3 4">
    <name type="scientific">Colletotrichum chrysophilum</name>
    <dbReference type="NCBI Taxonomy" id="1836956"/>
    <lineage>
        <taxon>Eukaryota</taxon>
        <taxon>Fungi</taxon>
        <taxon>Dikarya</taxon>
        <taxon>Ascomycota</taxon>
        <taxon>Pezizomycotina</taxon>
        <taxon>Sordariomycetes</taxon>
        <taxon>Hypocreomycetidae</taxon>
        <taxon>Glomerellales</taxon>
        <taxon>Glomerellaceae</taxon>
        <taxon>Colletotrichum</taxon>
        <taxon>Colletotrichum gloeosporioides species complex</taxon>
    </lineage>
</organism>
<evidence type="ECO:0000256" key="1">
    <source>
        <dbReference type="SAM" id="MobiDB-lite"/>
    </source>
</evidence>
<feature type="transmembrane region" description="Helical" evidence="2">
    <location>
        <begin position="12"/>
        <end position="34"/>
    </location>
</feature>
<name>A0AAD9A6S3_9PEZI</name>
<keyword evidence="2" id="KW-1133">Transmembrane helix</keyword>
<sequence length="139" mass="15473">MGRRKRAVSLRYSAPAVIILHKIWPSAILSLVILSMPSDCEPLQLLQNLGHGVKTLVRMLQSRAMPCNGMNLDRRDPEKGPPQDVSWQCPETPQNQDPVLIGRDGAHVIPDGVKKVRCQTLHNWRTGPVKGKLVLMDGQ</sequence>
<keyword evidence="2" id="KW-0812">Transmembrane</keyword>
<dbReference type="EMBL" id="JAQOWY010000429">
    <property type="protein sequence ID" value="KAK1842172.1"/>
    <property type="molecule type" value="Genomic_DNA"/>
</dbReference>
<keyword evidence="4" id="KW-1185">Reference proteome</keyword>
<accession>A0AAD9A6S3</accession>